<dbReference type="InterPro" id="IPR013818">
    <property type="entry name" value="Lipase"/>
</dbReference>
<evidence type="ECO:0000313" key="7">
    <source>
        <dbReference type="Proteomes" id="UP001652621"/>
    </source>
</evidence>
<dbReference type="InterPro" id="IPR000734">
    <property type="entry name" value="TAG_lipase"/>
</dbReference>
<dbReference type="PRINTS" id="PR00821">
    <property type="entry name" value="TAGLIPASE"/>
</dbReference>
<evidence type="ECO:0000256" key="2">
    <source>
        <dbReference type="ARBA" id="ARBA00010701"/>
    </source>
</evidence>
<accession>A0ABM3VC28</accession>
<evidence type="ECO:0000313" key="8">
    <source>
        <dbReference type="RefSeq" id="XP_058983332.1"/>
    </source>
</evidence>
<keyword evidence="7" id="KW-1185">Reference proteome</keyword>
<evidence type="ECO:0000256" key="5">
    <source>
        <dbReference type="RuleBase" id="RU004262"/>
    </source>
</evidence>
<protein>
    <submittedName>
        <fullName evidence="8">Vitellogenin-1</fullName>
    </submittedName>
</protein>
<name>A0ABM3VC28_MUSDO</name>
<evidence type="ECO:0000256" key="4">
    <source>
        <dbReference type="ARBA" id="ARBA00022729"/>
    </source>
</evidence>
<dbReference type="SUPFAM" id="SSF53474">
    <property type="entry name" value="alpha/beta-Hydrolases"/>
    <property type="match status" value="1"/>
</dbReference>
<gene>
    <name evidence="8" type="primary">LOC101891077</name>
</gene>
<proteinExistence type="inferred from homology"/>
<dbReference type="Proteomes" id="UP001652621">
    <property type="component" value="Unplaced"/>
</dbReference>
<dbReference type="RefSeq" id="XP_058983332.1">
    <property type="nucleotide sequence ID" value="XM_059127349.1"/>
</dbReference>
<dbReference type="GeneID" id="101891077"/>
<dbReference type="InterPro" id="IPR029058">
    <property type="entry name" value="AB_hydrolase_fold"/>
</dbReference>
<dbReference type="Gene3D" id="3.40.50.1820">
    <property type="entry name" value="alpha/beta hydrolase"/>
    <property type="match status" value="1"/>
</dbReference>
<feature type="domain" description="Lipase" evidence="6">
    <location>
        <begin position="100"/>
        <end position="374"/>
    </location>
</feature>
<sequence>MKLQSAAAAAHFIGTTLVVLALVTNGKAQLYNPTNIRESLGDIIQGLGSEIIREIPTPEELLYTSIQVLVGLPEQTVSSIINRACSLYLASGAINLRITPSAEEMYFQLRAPCKNVSVPLLHPEELINVPEFDVNKKVVIFVSGWGSDGNSSTYIQDFANAYNCRGGYNFLYLNTFDFIQTIYTWSAFNTEEIGNIVAESLVKLTEFIPVENIQLIGHSLGGEIVGQVGRHFKQLTGQLLPRITGLDPAKPCYNKGERLSVISRGDALFVDIIHSNPGVLGKAQSLGDADFYPGGKDPIKPGCVQFGCSHERSIRYYIETVYPGNERNFLAKRCNSLASLNGGRCRGPEYPLGFAVPHDLVGDYYLNVNADQPYGKKASADATVQPNQCGLCESQ</sequence>
<comment type="similarity">
    <text evidence="2 5">Belongs to the AB hydrolase superfamily. Lipase family.</text>
</comment>
<dbReference type="PANTHER" id="PTHR11610:SF149">
    <property type="entry name" value="FI01450P-RELATED"/>
    <property type="match status" value="1"/>
</dbReference>
<comment type="subcellular location">
    <subcellularLocation>
        <location evidence="1">Secreted</location>
    </subcellularLocation>
</comment>
<evidence type="ECO:0000256" key="1">
    <source>
        <dbReference type="ARBA" id="ARBA00004613"/>
    </source>
</evidence>
<keyword evidence="3" id="KW-0964">Secreted</keyword>
<reference evidence="8" key="1">
    <citation type="submission" date="2025-08" db="UniProtKB">
        <authorList>
            <consortium name="RefSeq"/>
        </authorList>
    </citation>
    <scope>IDENTIFICATION</scope>
    <source>
        <strain evidence="8">Aabys</strain>
        <tissue evidence="8">Whole body</tissue>
    </source>
</reference>
<dbReference type="Pfam" id="PF00151">
    <property type="entry name" value="Lipase"/>
    <property type="match status" value="1"/>
</dbReference>
<keyword evidence="4" id="KW-0732">Signal</keyword>
<organism evidence="7 8">
    <name type="scientific">Musca domestica</name>
    <name type="common">House fly</name>
    <dbReference type="NCBI Taxonomy" id="7370"/>
    <lineage>
        <taxon>Eukaryota</taxon>
        <taxon>Metazoa</taxon>
        <taxon>Ecdysozoa</taxon>
        <taxon>Arthropoda</taxon>
        <taxon>Hexapoda</taxon>
        <taxon>Insecta</taxon>
        <taxon>Pterygota</taxon>
        <taxon>Neoptera</taxon>
        <taxon>Endopterygota</taxon>
        <taxon>Diptera</taxon>
        <taxon>Brachycera</taxon>
        <taxon>Muscomorpha</taxon>
        <taxon>Muscoidea</taxon>
        <taxon>Muscidae</taxon>
        <taxon>Musca</taxon>
    </lineage>
</organism>
<evidence type="ECO:0000259" key="6">
    <source>
        <dbReference type="Pfam" id="PF00151"/>
    </source>
</evidence>
<dbReference type="PANTHER" id="PTHR11610">
    <property type="entry name" value="LIPASE"/>
    <property type="match status" value="1"/>
</dbReference>
<evidence type="ECO:0000256" key="3">
    <source>
        <dbReference type="ARBA" id="ARBA00022525"/>
    </source>
</evidence>